<dbReference type="AlphaFoldDB" id="A0A0L0CBK9"/>
<name>A0A0L0CBK9_LUCCU</name>
<feature type="region of interest" description="Disordered" evidence="1">
    <location>
        <begin position="94"/>
        <end position="114"/>
    </location>
</feature>
<accession>A0A0L0CBK9</accession>
<reference evidence="2 3" key="1">
    <citation type="journal article" date="2015" name="Nat. Commun.">
        <title>Lucilia cuprina genome unlocks parasitic fly biology to underpin future interventions.</title>
        <authorList>
            <person name="Anstead C.A."/>
            <person name="Korhonen P.K."/>
            <person name="Young N.D."/>
            <person name="Hall R.S."/>
            <person name="Jex A.R."/>
            <person name="Murali S.C."/>
            <person name="Hughes D.S."/>
            <person name="Lee S.F."/>
            <person name="Perry T."/>
            <person name="Stroehlein A.J."/>
            <person name="Ansell B.R."/>
            <person name="Breugelmans B."/>
            <person name="Hofmann A."/>
            <person name="Qu J."/>
            <person name="Dugan S."/>
            <person name="Lee S.L."/>
            <person name="Chao H."/>
            <person name="Dinh H."/>
            <person name="Han Y."/>
            <person name="Doddapaneni H.V."/>
            <person name="Worley K.C."/>
            <person name="Muzny D.M."/>
            <person name="Ioannidis P."/>
            <person name="Waterhouse R.M."/>
            <person name="Zdobnov E.M."/>
            <person name="James P.J."/>
            <person name="Bagnall N.H."/>
            <person name="Kotze A.C."/>
            <person name="Gibbs R.A."/>
            <person name="Richards S."/>
            <person name="Batterham P."/>
            <person name="Gasser R.B."/>
        </authorList>
    </citation>
    <scope>NUCLEOTIDE SEQUENCE [LARGE SCALE GENOMIC DNA]</scope>
    <source>
        <strain evidence="2 3">LS</strain>
        <tissue evidence="2">Full body</tissue>
    </source>
</reference>
<sequence>MAEKTTEKPLKRKRINGTHRWTDAKTLHLVQEVAEEVKDKIESYEYLEQIFGQRRGVNPLIIIETSMEDRDIDCVVGEVEILSSFIDKEEFFETSENNTSSSPETSFSSQTSIDSISLKESMKKIPKKTPKSKNTSPFSMLISLQEKKLEIEGFSVDNVKSISSSFWSNKILCNMAHTKIQLQARLIDDLILKRSFIIPKQCSILIR</sequence>
<dbReference type="EMBL" id="JRES01000646">
    <property type="protein sequence ID" value="KNC29615.1"/>
    <property type="molecule type" value="Genomic_DNA"/>
</dbReference>
<comment type="caution">
    <text evidence="2">The sequence shown here is derived from an EMBL/GenBank/DDBJ whole genome shotgun (WGS) entry which is preliminary data.</text>
</comment>
<protein>
    <submittedName>
        <fullName evidence="2">Uncharacterized protein</fullName>
    </submittedName>
</protein>
<evidence type="ECO:0000313" key="2">
    <source>
        <dbReference type="EMBL" id="KNC29615.1"/>
    </source>
</evidence>
<evidence type="ECO:0000256" key="1">
    <source>
        <dbReference type="SAM" id="MobiDB-lite"/>
    </source>
</evidence>
<gene>
    <name evidence="2" type="ORF">FF38_02581</name>
</gene>
<dbReference type="Proteomes" id="UP000037069">
    <property type="component" value="Unassembled WGS sequence"/>
</dbReference>
<proteinExistence type="predicted"/>
<evidence type="ECO:0000313" key="3">
    <source>
        <dbReference type="Proteomes" id="UP000037069"/>
    </source>
</evidence>
<organism evidence="2 3">
    <name type="scientific">Lucilia cuprina</name>
    <name type="common">Green bottle fly</name>
    <name type="synonym">Australian sheep blowfly</name>
    <dbReference type="NCBI Taxonomy" id="7375"/>
    <lineage>
        <taxon>Eukaryota</taxon>
        <taxon>Metazoa</taxon>
        <taxon>Ecdysozoa</taxon>
        <taxon>Arthropoda</taxon>
        <taxon>Hexapoda</taxon>
        <taxon>Insecta</taxon>
        <taxon>Pterygota</taxon>
        <taxon>Neoptera</taxon>
        <taxon>Endopterygota</taxon>
        <taxon>Diptera</taxon>
        <taxon>Brachycera</taxon>
        <taxon>Muscomorpha</taxon>
        <taxon>Oestroidea</taxon>
        <taxon>Calliphoridae</taxon>
        <taxon>Luciliinae</taxon>
        <taxon>Lucilia</taxon>
    </lineage>
</organism>
<keyword evidence="3" id="KW-1185">Reference proteome</keyword>
<dbReference type="OrthoDB" id="8068331at2759"/>